<name>A0A346TPU8_9ABAC</name>
<sequence length="125" mass="14848">MHICTLETMAYGKIFGAVLEYAALYFNRNQQRRNFEYFDVVAEFTKELRQKFNNFLPKRCIDSLIWHAIPICEIYHDGDIAVKMLSCSQCGHGFDRAYDYQDCYYYLPELYCSECMTPRFVVINT</sequence>
<dbReference type="Proteomes" id="UP000503448">
    <property type="component" value="Segment"/>
</dbReference>
<evidence type="ECO:0000313" key="1">
    <source>
        <dbReference type="EMBL" id="AXU41608.1"/>
    </source>
</evidence>
<accession>A0A346TPU8</accession>
<dbReference type="KEGG" id="vg:65102258"/>
<dbReference type="EMBL" id="MH320559">
    <property type="protein sequence ID" value="AXU41608.1"/>
    <property type="molecule type" value="Genomic_DNA"/>
</dbReference>
<proteinExistence type="predicted"/>
<keyword evidence="2" id="KW-1185">Reference proteome</keyword>
<evidence type="ECO:0000313" key="2">
    <source>
        <dbReference type="Proteomes" id="UP000503448"/>
    </source>
</evidence>
<reference evidence="1 2" key="1">
    <citation type="submission" date="2018-05" db="EMBL/GenBank/DDBJ databases">
        <title>The complete genome sequence of an alphabaculovirus isolated from the southern armyworm, Spodoptera eridania.</title>
        <authorList>
            <person name="Harrison R.L."/>
            <person name="Rowley D.L."/>
        </authorList>
    </citation>
    <scope>NUCLEOTIDE SEQUENCE [LARGE SCALE GENOMIC DNA]</scope>
    <source>
        <strain evidence="1">251</strain>
    </source>
</reference>
<protein>
    <submittedName>
        <fullName evidence="1">ORF10</fullName>
    </submittedName>
</protein>
<dbReference type="GeneID" id="65102258"/>
<organism evidence="1 2">
    <name type="scientific">Spodoptera eridania nucleopolyhedrovirus</name>
    <dbReference type="NCBI Taxonomy" id="2315721"/>
    <lineage>
        <taxon>Viruses</taxon>
        <taxon>Viruses incertae sedis</taxon>
        <taxon>Naldaviricetes</taxon>
        <taxon>Lefavirales</taxon>
        <taxon>Baculoviridae</taxon>
        <taxon>Alphabaculovirus</taxon>
        <taxon>Alphabaculovirus speridaniae</taxon>
    </lineage>
</organism>
<dbReference type="RefSeq" id="YP_010087011.1">
    <property type="nucleotide sequence ID" value="NC_055502.1"/>
</dbReference>